<evidence type="ECO:0000313" key="8">
    <source>
        <dbReference type="EMBL" id="MEJ5977083.1"/>
    </source>
</evidence>
<dbReference type="EMBL" id="JBBHJZ010000002">
    <property type="protein sequence ID" value="MEJ5977083.1"/>
    <property type="molecule type" value="Genomic_DNA"/>
</dbReference>
<dbReference type="Pfam" id="PF01551">
    <property type="entry name" value="Peptidase_M23"/>
    <property type="match status" value="1"/>
</dbReference>
<dbReference type="CDD" id="cd12797">
    <property type="entry name" value="M23_peptidase"/>
    <property type="match status" value="1"/>
</dbReference>
<reference evidence="8 9" key="1">
    <citation type="submission" date="2024-03" db="EMBL/GenBank/DDBJ databases">
        <authorList>
            <person name="Jo J.-H."/>
        </authorList>
    </citation>
    <scope>NUCLEOTIDE SEQUENCE [LARGE SCALE GENOMIC DNA]</scope>
    <source>
        <strain evidence="8 9">PS1R-30</strain>
    </source>
</reference>
<feature type="domain" description="M23ase beta-sheet core" evidence="7">
    <location>
        <begin position="370"/>
        <end position="465"/>
    </location>
</feature>
<keyword evidence="4 8" id="KW-0378">Hydrolase</keyword>
<dbReference type="GO" id="GO:0016787">
    <property type="term" value="F:hydrolase activity"/>
    <property type="evidence" value="ECO:0007669"/>
    <property type="project" value="UniProtKB-KW"/>
</dbReference>
<keyword evidence="9" id="KW-1185">Reference proteome</keyword>
<keyword evidence="5" id="KW-0862">Zinc</keyword>
<dbReference type="SUPFAM" id="SSF51261">
    <property type="entry name" value="Duplicated hybrid motif"/>
    <property type="match status" value="1"/>
</dbReference>
<dbReference type="InterPro" id="IPR016047">
    <property type="entry name" value="M23ase_b-sheet_dom"/>
</dbReference>
<evidence type="ECO:0000256" key="3">
    <source>
        <dbReference type="ARBA" id="ARBA00022723"/>
    </source>
</evidence>
<dbReference type="InterPro" id="IPR011055">
    <property type="entry name" value="Dup_hybrid_motif"/>
</dbReference>
<keyword evidence="2" id="KW-0645">Protease</keyword>
<dbReference type="Gene3D" id="3.10.450.350">
    <property type="match status" value="1"/>
</dbReference>
<evidence type="ECO:0000256" key="4">
    <source>
        <dbReference type="ARBA" id="ARBA00022801"/>
    </source>
</evidence>
<accession>A0ABU8RVH5</accession>
<evidence type="ECO:0000256" key="5">
    <source>
        <dbReference type="ARBA" id="ARBA00022833"/>
    </source>
</evidence>
<organism evidence="8 9">
    <name type="scientific">Novosphingobium anseongense</name>
    <dbReference type="NCBI Taxonomy" id="3133436"/>
    <lineage>
        <taxon>Bacteria</taxon>
        <taxon>Pseudomonadati</taxon>
        <taxon>Pseudomonadota</taxon>
        <taxon>Alphaproteobacteria</taxon>
        <taxon>Sphingomonadales</taxon>
        <taxon>Sphingomonadaceae</taxon>
        <taxon>Novosphingobium</taxon>
    </lineage>
</organism>
<dbReference type="RefSeq" id="WP_339587035.1">
    <property type="nucleotide sequence ID" value="NZ_JBBHJZ010000002.1"/>
</dbReference>
<sequence>MYRPHDELDGFAAGPRADAVPPARVEFPSRPTWRARIERRFHALDLVHDLAEEIGTRRWYRGMGTMLALGTVALAFWPDFSAVEAATGSHPDDAVRRELRGQAIAPLALGAGSGLRTRADARVIPLAGVPERASLQMVATLGEGDSLGQMLQRAGVGIVDAAQASQMVAAVMPLSDVKAGTQFAITLGSRAAPGEPRTLDKLTFRARFDLDLAIARQNGGLGIARQPVAVDATPLRVRGTVGASLFRSARAAGAPMKAIEQYLQTLAAHVSLDGGVTPSDQFDMIVGYKRSANGENQVGDLVYAGLEREGKPVAELVRWKDGQFVDAANSGGGMMAAPAQVLSGGMIMPVNGRMTSPFGARRHPILGYVRMHAGVDFGAAWGSPIFATGEGVVSFAGRHGGHGNYVRIEHGGGLGSGYGHMSRIAVSPGARVSAGQVIGYVGSTGLSTGPHLHYEVYQHGRTVNPLSVSVNFKTVGGAPAGMEKGQLDALKGKIAQLKGVAPGAALQKLSPKYPPVKALSGKVP</sequence>
<evidence type="ECO:0000256" key="1">
    <source>
        <dbReference type="ARBA" id="ARBA00001947"/>
    </source>
</evidence>
<keyword evidence="3" id="KW-0479">Metal-binding</keyword>
<proteinExistence type="predicted"/>
<gene>
    <name evidence="8" type="ORF">WG901_10590</name>
</gene>
<name>A0ABU8RVH5_9SPHN</name>
<evidence type="ECO:0000256" key="2">
    <source>
        <dbReference type="ARBA" id="ARBA00022670"/>
    </source>
</evidence>
<evidence type="ECO:0000256" key="6">
    <source>
        <dbReference type="ARBA" id="ARBA00023049"/>
    </source>
</evidence>
<dbReference type="InterPro" id="IPR050570">
    <property type="entry name" value="Cell_wall_metabolism_enzyme"/>
</dbReference>
<keyword evidence="6" id="KW-0482">Metalloprotease</keyword>
<protein>
    <submittedName>
        <fullName evidence="8">M23 family metallopeptidase</fullName>
        <ecNumber evidence="8">3.4.24.-</ecNumber>
    </submittedName>
</protein>
<dbReference type="PANTHER" id="PTHR21666:SF288">
    <property type="entry name" value="CELL DIVISION PROTEIN YTFB"/>
    <property type="match status" value="1"/>
</dbReference>
<evidence type="ECO:0000259" key="7">
    <source>
        <dbReference type="Pfam" id="PF01551"/>
    </source>
</evidence>
<dbReference type="PANTHER" id="PTHR21666">
    <property type="entry name" value="PEPTIDASE-RELATED"/>
    <property type="match status" value="1"/>
</dbReference>
<comment type="caution">
    <text evidence="8">The sequence shown here is derived from an EMBL/GenBank/DDBJ whole genome shotgun (WGS) entry which is preliminary data.</text>
</comment>
<dbReference type="Gene3D" id="2.70.70.10">
    <property type="entry name" value="Glucose Permease (Domain IIA)"/>
    <property type="match status" value="1"/>
</dbReference>
<comment type="cofactor">
    <cofactor evidence="1">
        <name>Zn(2+)</name>
        <dbReference type="ChEBI" id="CHEBI:29105"/>
    </cofactor>
</comment>
<evidence type="ECO:0000313" key="9">
    <source>
        <dbReference type="Proteomes" id="UP001361239"/>
    </source>
</evidence>
<dbReference type="Proteomes" id="UP001361239">
    <property type="component" value="Unassembled WGS sequence"/>
</dbReference>
<dbReference type="EC" id="3.4.24.-" evidence="8"/>